<evidence type="ECO:0000256" key="1">
    <source>
        <dbReference type="ARBA" id="ARBA00001936"/>
    </source>
</evidence>
<evidence type="ECO:0000256" key="4">
    <source>
        <dbReference type="ARBA" id="ARBA00022598"/>
    </source>
</evidence>
<dbReference type="SUPFAM" id="SSF51246">
    <property type="entry name" value="Rudiment single hybrid motif"/>
    <property type="match status" value="1"/>
</dbReference>
<dbReference type="EMBL" id="JAGIZB010000006">
    <property type="protein sequence ID" value="MBP0444828.1"/>
    <property type="molecule type" value="Genomic_DNA"/>
</dbReference>
<proteinExistence type="inferred from homology"/>
<dbReference type="RefSeq" id="WP_209379048.1">
    <property type="nucleotide sequence ID" value="NZ_JAGIZB010000006.1"/>
</dbReference>
<feature type="domain" description="ATP-grasp" evidence="12">
    <location>
        <begin position="101"/>
        <end position="293"/>
    </location>
</feature>
<evidence type="ECO:0000256" key="5">
    <source>
        <dbReference type="ARBA" id="ARBA00022741"/>
    </source>
</evidence>
<comment type="pathway">
    <text evidence="2">Purine metabolism; IMP biosynthesis via de novo pathway; N(1)-(5-phospho-D-ribosyl)glycinamide from 5-phospho-alpha-D-ribose 1-diphosphate: step 2/2.</text>
</comment>
<comment type="cofactor">
    <cofactor evidence="1">
        <name>Mn(2+)</name>
        <dbReference type="ChEBI" id="CHEBI:29035"/>
    </cofactor>
</comment>
<evidence type="ECO:0000256" key="8">
    <source>
        <dbReference type="ARBA" id="ARBA00038345"/>
    </source>
</evidence>
<sequence>MRILGVGPRAYLGDIYLSLRRQGHEVRVVAEDPPEQRAFGGLIDCVSDWRAELEWVGREGIIFFERVGRGTIQDDLRAQGYRVVGGSAFGDRLEDDRAFGQAVLRDVGLAVAESTSFDTAALALDWLRSHPGRYVLKHDEAGINTYVGEDPQGRDVAFMLSRAGKGRVMLMERLEGVEVGVGAYFDGTRFLRPACIDFEHKRFFPGEMGEMTGEMGTLASFEGSELLFTATLDRLASRFAAAGHVGYVNLNLIVNERGVWPLEFTCRFGNPGFAVLAALQPDGWADLLARMAAGARPADDGRFTTLPGWSVAIVLTVPPFPASTEASPEQDPPIFYLRVPEGTELDCYHFVDVRLEGDQLLGHRRSGHLMIVTGTGETVEAAQEDARARARNVVVPELRWRTDIGDRFLQGERDRLRTLGWLA</sequence>
<name>A0ABS4ACU5_9PROT</name>
<comment type="similarity">
    <text evidence="8">Belongs to the GARS family.</text>
</comment>
<keyword evidence="4" id="KW-0436">Ligase</keyword>
<accession>A0ABS4ACU5</accession>
<dbReference type="Proteomes" id="UP000681594">
    <property type="component" value="Unassembled WGS sequence"/>
</dbReference>
<protein>
    <recommendedName>
        <fullName evidence="3">phosphoribosylamine--glycine ligase</fullName>
        <ecNumber evidence="3">6.3.4.13</ecNumber>
    </recommendedName>
    <alternativeName>
        <fullName evidence="9">Glycinamide ribonucleotide synthetase</fullName>
    </alternativeName>
    <alternativeName>
        <fullName evidence="10">Phosphoribosylglycinamide synthetase</fullName>
    </alternativeName>
</protein>
<dbReference type="Gene3D" id="3.30.470.20">
    <property type="entry name" value="ATP-grasp fold, B domain"/>
    <property type="match status" value="1"/>
</dbReference>
<evidence type="ECO:0000256" key="9">
    <source>
        <dbReference type="ARBA" id="ARBA00042242"/>
    </source>
</evidence>
<dbReference type="InterPro" id="IPR037123">
    <property type="entry name" value="PRibGlycinamide_synth_C_sf"/>
</dbReference>
<dbReference type="PANTHER" id="PTHR43472">
    <property type="entry name" value="PHOSPHORIBOSYLAMINE--GLYCINE LIGASE"/>
    <property type="match status" value="1"/>
</dbReference>
<keyword evidence="14" id="KW-1185">Reference proteome</keyword>
<evidence type="ECO:0000256" key="7">
    <source>
        <dbReference type="ARBA" id="ARBA00022840"/>
    </source>
</evidence>
<evidence type="ECO:0000256" key="6">
    <source>
        <dbReference type="ARBA" id="ARBA00022755"/>
    </source>
</evidence>
<evidence type="ECO:0000256" key="3">
    <source>
        <dbReference type="ARBA" id="ARBA00013255"/>
    </source>
</evidence>
<keyword evidence="7 11" id="KW-0067">ATP-binding</keyword>
<keyword evidence="6" id="KW-0658">Purine biosynthesis</keyword>
<dbReference type="Gene3D" id="3.90.600.10">
    <property type="entry name" value="Phosphoribosylglycinamide synthetase, C-terminal domain"/>
    <property type="match status" value="1"/>
</dbReference>
<dbReference type="InterPro" id="IPR011761">
    <property type="entry name" value="ATP-grasp"/>
</dbReference>
<organism evidence="13 14">
    <name type="scientific">Pararoseomonas baculiformis</name>
    <dbReference type="NCBI Taxonomy" id="2820812"/>
    <lineage>
        <taxon>Bacteria</taxon>
        <taxon>Pseudomonadati</taxon>
        <taxon>Pseudomonadota</taxon>
        <taxon>Alphaproteobacteria</taxon>
        <taxon>Acetobacterales</taxon>
        <taxon>Acetobacteraceae</taxon>
        <taxon>Pararoseomonas</taxon>
    </lineage>
</organism>
<dbReference type="SUPFAM" id="SSF56059">
    <property type="entry name" value="Glutathione synthetase ATP-binding domain-like"/>
    <property type="match status" value="1"/>
</dbReference>
<comment type="caution">
    <text evidence="13">The sequence shown here is derived from an EMBL/GenBank/DDBJ whole genome shotgun (WGS) entry which is preliminary data.</text>
</comment>
<dbReference type="InterPro" id="IPR000115">
    <property type="entry name" value="PRibGlycinamide_synth"/>
</dbReference>
<evidence type="ECO:0000256" key="10">
    <source>
        <dbReference type="ARBA" id="ARBA00042864"/>
    </source>
</evidence>
<dbReference type="PROSITE" id="PS50975">
    <property type="entry name" value="ATP_GRASP"/>
    <property type="match status" value="1"/>
</dbReference>
<evidence type="ECO:0000313" key="13">
    <source>
        <dbReference type="EMBL" id="MBP0444828.1"/>
    </source>
</evidence>
<evidence type="ECO:0000256" key="11">
    <source>
        <dbReference type="PROSITE-ProRule" id="PRU00409"/>
    </source>
</evidence>
<gene>
    <name evidence="13" type="ORF">J8J14_08530</name>
</gene>
<dbReference type="InterPro" id="IPR020561">
    <property type="entry name" value="PRibGlycinamid_synth_ATP-grasp"/>
</dbReference>
<evidence type="ECO:0000259" key="12">
    <source>
        <dbReference type="PROSITE" id="PS50975"/>
    </source>
</evidence>
<evidence type="ECO:0000313" key="14">
    <source>
        <dbReference type="Proteomes" id="UP000681594"/>
    </source>
</evidence>
<dbReference type="InterPro" id="IPR011054">
    <property type="entry name" value="Rudment_hybrid_motif"/>
</dbReference>
<dbReference type="Pfam" id="PF01071">
    <property type="entry name" value="GARS_A"/>
    <property type="match status" value="1"/>
</dbReference>
<evidence type="ECO:0000256" key="2">
    <source>
        <dbReference type="ARBA" id="ARBA00005174"/>
    </source>
</evidence>
<dbReference type="InterPro" id="IPR020560">
    <property type="entry name" value="PRibGlycinamide_synth_C-dom"/>
</dbReference>
<dbReference type="SMART" id="SM01210">
    <property type="entry name" value="GARS_C"/>
    <property type="match status" value="1"/>
</dbReference>
<keyword evidence="5 11" id="KW-0547">Nucleotide-binding</keyword>
<dbReference type="SMART" id="SM01209">
    <property type="entry name" value="GARS_A"/>
    <property type="match status" value="1"/>
</dbReference>
<dbReference type="EC" id="6.3.4.13" evidence="3"/>
<reference evidence="13 14" key="1">
    <citation type="submission" date="2021-03" db="EMBL/GenBank/DDBJ databases">
        <authorList>
            <person name="So Y."/>
        </authorList>
    </citation>
    <scope>NUCLEOTIDE SEQUENCE [LARGE SCALE GENOMIC DNA]</scope>
    <source>
        <strain evidence="13 14">SSH11</strain>
    </source>
</reference>
<dbReference type="PANTHER" id="PTHR43472:SF1">
    <property type="entry name" value="PHOSPHORIBOSYLAMINE--GLYCINE LIGASE, CHLOROPLASTIC"/>
    <property type="match status" value="1"/>
</dbReference>